<name>A0ACB0L2G3_TRIPR</name>
<gene>
    <name evidence="1" type="ORF">MILVUS5_LOCUS28965</name>
</gene>
<dbReference type="EMBL" id="CASHSV030000409">
    <property type="protein sequence ID" value="CAJ2663568.1"/>
    <property type="molecule type" value="Genomic_DNA"/>
</dbReference>
<organism evidence="1 2">
    <name type="scientific">Trifolium pratense</name>
    <name type="common">Red clover</name>
    <dbReference type="NCBI Taxonomy" id="57577"/>
    <lineage>
        <taxon>Eukaryota</taxon>
        <taxon>Viridiplantae</taxon>
        <taxon>Streptophyta</taxon>
        <taxon>Embryophyta</taxon>
        <taxon>Tracheophyta</taxon>
        <taxon>Spermatophyta</taxon>
        <taxon>Magnoliopsida</taxon>
        <taxon>eudicotyledons</taxon>
        <taxon>Gunneridae</taxon>
        <taxon>Pentapetalae</taxon>
        <taxon>rosids</taxon>
        <taxon>fabids</taxon>
        <taxon>Fabales</taxon>
        <taxon>Fabaceae</taxon>
        <taxon>Papilionoideae</taxon>
        <taxon>50 kb inversion clade</taxon>
        <taxon>NPAAA clade</taxon>
        <taxon>Hologalegina</taxon>
        <taxon>IRL clade</taxon>
        <taxon>Trifolieae</taxon>
        <taxon>Trifolium</taxon>
    </lineage>
</organism>
<proteinExistence type="predicted"/>
<accession>A0ACB0L2G3</accession>
<keyword evidence="2" id="KW-1185">Reference proteome</keyword>
<reference evidence="1" key="1">
    <citation type="submission" date="2023-10" db="EMBL/GenBank/DDBJ databases">
        <authorList>
            <person name="Rodriguez Cubillos JULIANA M."/>
            <person name="De Vega J."/>
        </authorList>
    </citation>
    <scope>NUCLEOTIDE SEQUENCE</scope>
</reference>
<comment type="caution">
    <text evidence="1">The sequence shown here is derived from an EMBL/GenBank/DDBJ whole genome shotgun (WGS) entry which is preliminary data.</text>
</comment>
<evidence type="ECO:0000313" key="2">
    <source>
        <dbReference type="Proteomes" id="UP001177021"/>
    </source>
</evidence>
<evidence type="ECO:0000313" key="1">
    <source>
        <dbReference type="EMBL" id="CAJ2663568.1"/>
    </source>
</evidence>
<dbReference type="Proteomes" id="UP001177021">
    <property type="component" value="Unassembled WGS sequence"/>
</dbReference>
<protein>
    <submittedName>
        <fullName evidence="1">Uncharacterized protein</fullName>
    </submittedName>
</protein>
<sequence>MSSSSSTNLSGFGKPSSIQQRGIVPFCKGLDVILHAPSGTGKSATFCIGILQKLDYGLVQCQALVLAPTSELALHIQKIMQDLGKFLGVKIHEIFELLPSEIQVGVISAAMPPEALKIITKFMKKPVLIQERRDEPVNKVQEKRDEPVGIQEKCDEPVRVQEKRGEPVRIQEKCDELEVSLVVNYELPTLPENYVHRIGRGGRFGRKSVTINFVTLDDARMLADIQKFYNVSMEKVPSNVADLLS</sequence>